<dbReference type="Pfam" id="PF02811">
    <property type="entry name" value="PHP"/>
    <property type="match status" value="1"/>
</dbReference>
<dbReference type="SMART" id="SM00278">
    <property type="entry name" value="HhH1"/>
    <property type="match status" value="3"/>
</dbReference>
<sequence>MSYNDEVARLLFEFADRLEATGVEYKPTAYRRAAENVAEYPEPIEQLAATGEDAVSEIDRVGDAIASKIVEYVETGEISELEDLRESMPVDMAALTSVEGVGPKTVGTLYEELGITDLDELEAAAEAGKIQEIKGFGAKTEQNILDNIPFARQSQQRERLGDARPVADTVTDYLAAHDAVDRVDVAGSIRRWKDTIGDIDVLVASDASEAVVDAFTDWPDADDVIEAGSHKSSVRADNVRIDLRVVVPAEFGAALQYFTGSKDHNVKLRNVAIDQGYKLNEYGLFDVSELDDAADGGDNEAADTDNADSQRAGVRLAGETETAMYDELGLDWIPPELREDTGEVEAAAEGSLPTLVETADIHGDCHTHSEWSDGRHSIAEMVAAAADRGYDYHCVTDHASGPGIIESIGLTDDDLREQMAAVDEARDDAAIDVFHGVETNIDVDGSLSTDDDLLAELDLVVASPHSALDQDTEAATERLCRAAEHPAVDIIGHPTGRMINSRKGLSVDLTVLAETAAEHETALEVNANPMRLDLHGEAVRAVVEAGGTVAINTDAHGPADFEHVRYGVRTARRGWAEAADVLNTNSSDELAAFLH</sequence>
<comment type="function">
    <text evidence="20">Repair polymerase that plays a key role in base-excision repair. During this process, the damaged base is excised by specific DNA glycosylases, the DNA backbone is nicked at the abasic site by an apurinic/apyrimidic (AP) endonuclease, and POLB removes 5'-deoxyribose-phosphate from the preincised AP site acting as a 5'-deoxyribose-phosphate lyase (5'-dRP lyase); through its DNA polymerase activity, it adds one nucleotide to the 3' end of the arising single-nucleotide gap. Conducts 'gap-filling' DNA synthesis in a stepwise distributive fashion rather than in a processive fashion as for other DNA polymerases. It is also able to cleave sugar-phosphate bonds 3' to an intact AP site, acting as an AP lyase.</text>
</comment>
<evidence type="ECO:0000256" key="16">
    <source>
        <dbReference type="ARBA" id="ARBA00035717"/>
    </source>
</evidence>
<keyword evidence="7" id="KW-0237">DNA synthesis</keyword>
<evidence type="ECO:0000256" key="12">
    <source>
        <dbReference type="ARBA" id="ARBA00022843"/>
    </source>
</evidence>
<feature type="domain" description="Polymerase/histidinol phosphatase N-terminal" evidence="23">
    <location>
        <begin position="363"/>
        <end position="443"/>
    </location>
</feature>
<keyword evidence="25" id="KW-0378">Hydrolase</keyword>
<dbReference type="NCBIfam" id="NF006375">
    <property type="entry name" value="PRK08609.1"/>
    <property type="match status" value="1"/>
</dbReference>
<evidence type="ECO:0000256" key="7">
    <source>
        <dbReference type="ARBA" id="ARBA00022634"/>
    </source>
</evidence>
<dbReference type="PIRSF" id="PIRSF005047">
    <property type="entry name" value="UCP005047_YshC"/>
    <property type="match status" value="1"/>
</dbReference>
<dbReference type="InterPro" id="IPR002008">
    <property type="entry name" value="DNA_pol_X_beta-like"/>
</dbReference>
<dbReference type="InterPro" id="IPR016195">
    <property type="entry name" value="Pol/histidinol_Pase-like"/>
</dbReference>
<dbReference type="Pfam" id="PF14716">
    <property type="entry name" value="HHH_8"/>
    <property type="match status" value="1"/>
</dbReference>
<name>A0A544QRT9_9EURY</name>
<dbReference type="AlphaFoldDB" id="A0A544QRT9"/>
<evidence type="ECO:0000313" key="26">
    <source>
        <dbReference type="Proteomes" id="UP000315385"/>
    </source>
</evidence>
<feature type="domain" description="Helix-hairpin-helix DNA-binding motif class 1" evidence="22">
    <location>
        <begin position="53"/>
        <end position="72"/>
    </location>
</feature>
<evidence type="ECO:0000256" key="3">
    <source>
        <dbReference type="ARBA" id="ARBA00012417"/>
    </source>
</evidence>
<dbReference type="EC" id="4.2.99.18" evidence="4"/>
<dbReference type="CDD" id="cd00141">
    <property type="entry name" value="NT_POLXc"/>
    <property type="match status" value="1"/>
</dbReference>
<evidence type="ECO:0000259" key="23">
    <source>
        <dbReference type="SMART" id="SM00481"/>
    </source>
</evidence>
<evidence type="ECO:0000259" key="24">
    <source>
        <dbReference type="SMART" id="SM00483"/>
    </source>
</evidence>
<dbReference type="InterPro" id="IPR037160">
    <property type="entry name" value="DNA_Pol_thumb_sf"/>
</dbReference>
<dbReference type="EC" id="2.7.7.7" evidence="3"/>
<dbReference type="GO" id="GO:0008270">
    <property type="term" value="F:zinc ion binding"/>
    <property type="evidence" value="ECO:0007669"/>
    <property type="project" value="TreeGrafter"/>
</dbReference>
<evidence type="ECO:0000256" key="19">
    <source>
        <dbReference type="ARBA" id="ARBA00044678"/>
    </source>
</evidence>
<keyword evidence="10" id="KW-0235">DNA replication</keyword>
<dbReference type="PANTHER" id="PTHR36928">
    <property type="entry name" value="PHOSPHATASE YCDX-RELATED"/>
    <property type="match status" value="1"/>
</dbReference>
<dbReference type="CDD" id="cd07436">
    <property type="entry name" value="PHP_PolX"/>
    <property type="match status" value="1"/>
</dbReference>
<evidence type="ECO:0000256" key="10">
    <source>
        <dbReference type="ARBA" id="ARBA00022705"/>
    </source>
</evidence>
<keyword evidence="15" id="KW-0234">DNA repair</keyword>
<gene>
    <name evidence="25" type="primary">polX</name>
    <name evidence="25" type="ORF">EWF95_04235</name>
</gene>
<keyword evidence="11" id="KW-0227">DNA damage</keyword>
<dbReference type="OrthoDB" id="8999at2157"/>
<keyword evidence="9" id="KW-0548">Nucleotidyltransferase</keyword>
<dbReference type="Pfam" id="PF14791">
    <property type="entry name" value="DNA_pol_B_thumb"/>
    <property type="match status" value="1"/>
</dbReference>
<comment type="catalytic activity">
    <reaction evidence="19">
        <text>a 5'-end 2'-deoxyribose-2'-deoxyribonucleotide-DNA = (2E,4S)-4-hydroxypenten-2-al-5-phosphate + a 5'-end 5'-phospho-2'-deoxyribonucleoside-DNA + H(+)</text>
        <dbReference type="Rhea" id="RHEA:76255"/>
        <dbReference type="Rhea" id="RHEA-COMP:13180"/>
        <dbReference type="Rhea" id="RHEA-COMP:18657"/>
        <dbReference type="ChEBI" id="CHEBI:15378"/>
        <dbReference type="ChEBI" id="CHEBI:136412"/>
        <dbReference type="ChEBI" id="CHEBI:195194"/>
        <dbReference type="ChEBI" id="CHEBI:195195"/>
    </reaction>
</comment>
<keyword evidence="8" id="KW-0808">Transferase</keyword>
<dbReference type="SMART" id="SM00483">
    <property type="entry name" value="POLXc"/>
    <property type="match status" value="1"/>
</dbReference>
<dbReference type="Gene3D" id="1.10.150.110">
    <property type="entry name" value="DNA polymerase beta, N-terminal domain-like"/>
    <property type="match status" value="1"/>
</dbReference>
<feature type="domain" description="Helix-hairpin-helix DNA-binding motif class 1" evidence="22">
    <location>
        <begin position="128"/>
        <end position="147"/>
    </location>
</feature>
<evidence type="ECO:0000256" key="5">
    <source>
        <dbReference type="ARBA" id="ARBA00020020"/>
    </source>
</evidence>
<dbReference type="GO" id="GO:0003887">
    <property type="term" value="F:DNA-directed DNA polymerase activity"/>
    <property type="evidence" value="ECO:0007669"/>
    <property type="project" value="UniProtKB-KW"/>
</dbReference>
<dbReference type="GO" id="GO:0003677">
    <property type="term" value="F:DNA binding"/>
    <property type="evidence" value="ECO:0007669"/>
    <property type="project" value="InterPro"/>
</dbReference>
<evidence type="ECO:0000256" key="21">
    <source>
        <dbReference type="ARBA" id="ARBA00049244"/>
    </source>
</evidence>
<dbReference type="SUPFAM" id="SSF81301">
    <property type="entry name" value="Nucleotidyltransferase"/>
    <property type="match status" value="1"/>
</dbReference>
<keyword evidence="6" id="KW-0488">Methylation</keyword>
<dbReference type="InterPro" id="IPR029398">
    <property type="entry name" value="PolB_thumb"/>
</dbReference>
<dbReference type="InterPro" id="IPR003583">
    <property type="entry name" value="Hlx-hairpin-Hlx_DNA-bd_motif"/>
</dbReference>
<dbReference type="SUPFAM" id="SSF158702">
    <property type="entry name" value="Sec63 N-terminal domain-like"/>
    <property type="match status" value="1"/>
</dbReference>
<dbReference type="Gene3D" id="1.10.150.20">
    <property type="entry name" value="5' to 3' exonuclease, C-terminal subdomain"/>
    <property type="match status" value="1"/>
</dbReference>
<dbReference type="InterPro" id="IPR010996">
    <property type="entry name" value="HHH_MUS81"/>
</dbReference>
<evidence type="ECO:0000256" key="11">
    <source>
        <dbReference type="ARBA" id="ARBA00022763"/>
    </source>
</evidence>
<keyword evidence="25" id="KW-0269">Exonuclease</keyword>
<dbReference type="Proteomes" id="UP000315385">
    <property type="component" value="Unassembled WGS sequence"/>
</dbReference>
<keyword evidence="26" id="KW-1185">Reference proteome</keyword>
<evidence type="ECO:0000256" key="13">
    <source>
        <dbReference type="ARBA" id="ARBA00022932"/>
    </source>
</evidence>
<evidence type="ECO:0000256" key="6">
    <source>
        <dbReference type="ARBA" id="ARBA00022481"/>
    </source>
</evidence>
<accession>A0A544QRT9</accession>
<dbReference type="InterPro" id="IPR050243">
    <property type="entry name" value="PHP_phosphatase"/>
</dbReference>
<dbReference type="InterPro" id="IPR043519">
    <property type="entry name" value="NT_sf"/>
</dbReference>
<keyword evidence="14" id="KW-0915">Sodium</keyword>
<dbReference type="GO" id="GO:0042578">
    <property type="term" value="F:phosphoric ester hydrolase activity"/>
    <property type="evidence" value="ECO:0007669"/>
    <property type="project" value="TreeGrafter"/>
</dbReference>
<dbReference type="InterPro" id="IPR004013">
    <property type="entry name" value="PHP_dom"/>
</dbReference>
<proteinExistence type="predicted"/>
<dbReference type="Gene3D" id="3.20.20.140">
    <property type="entry name" value="Metal-dependent hydrolases"/>
    <property type="match status" value="1"/>
</dbReference>
<dbReference type="InterPro" id="IPR003141">
    <property type="entry name" value="Pol/His_phosphatase_N"/>
</dbReference>
<dbReference type="RefSeq" id="WP_142442805.1">
    <property type="nucleotide sequence ID" value="NZ_SESI01000001.1"/>
</dbReference>
<dbReference type="SUPFAM" id="SSF89550">
    <property type="entry name" value="PHP domain-like"/>
    <property type="match status" value="1"/>
</dbReference>
<feature type="domain" description="Helix-hairpin-helix DNA-binding motif class 1" evidence="22">
    <location>
        <begin position="93"/>
        <end position="112"/>
    </location>
</feature>
<dbReference type="GO" id="GO:0005829">
    <property type="term" value="C:cytosol"/>
    <property type="evidence" value="ECO:0007669"/>
    <property type="project" value="TreeGrafter"/>
</dbReference>
<reference evidence="25 26" key="1">
    <citation type="submission" date="2019-02" db="EMBL/GenBank/DDBJ databases">
        <title>Halonotius sp. a new haloqrchaeon isolated from saline water.</title>
        <authorList>
            <person name="Duran-Viseras A."/>
            <person name="Sanchez-Porro C."/>
            <person name="Ventosa A."/>
        </authorList>
    </citation>
    <scope>NUCLEOTIDE SEQUENCE [LARGE SCALE GENOMIC DNA]</scope>
    <source>
        <strain evidence="25 26">F9-27</strain>
    </source>
</reference>
<dbReference type="SMART" id="SM00481">
    <property type="entry name" value="POLIIIAc"/>
    <property type="match status" value="1"/>
</dbReference>
<dbReference type="InterPro" id="IPR002054">
    <property type="entry name" value="DNA-dir_DNA_pol_X"/>
</dbReference>
<evidence type="ECO:0000256" key="15">
    <source>
        <dbReference type="ARBA" id="ARBA00023204"/>
    </source>
</evidence>
<evidence type="ECO:0000256" key="17">
    <source>
        <dbReference type="ARBA" id="ARBA00035726"/>
    </source>
</evidence>
<keyword evidence="13" id="KW-0239">DNA-directed DNA polymerase</keyword>
<dbReference type="Gene3D" id="3.30.210.10">
    <property type="entry name" value="DNA polymerase, thumb domain"/>
    <property type="match status" value="1"/>
</dbReference>
<dbReference type="Pfam" id="PF14520">
    <property type="entry name" value="HHH_5"/>
    <property type="match status" value="1"/>
</dbReference>
<protein>
    <recommendedName>
        <fullName evidence="5">DNA polymerase beta</fullName>
        <ecNumber evidence="3">2.7.7.7</ecNumber>
        <ecNumber evidence="4">4.2.99.18</ecNumber>
    </recommendedName>
    <alternativeName>
        <fullName evidence="16">5'-deoxyribose-phosphate lyase</fullName>
    </alternativeName>
    <alternativeName>
        <fullName evidence="17">AP lyase</fullName>
    </alternativeName>
</protein>
<comment type="cofactor">
    <cofactor evidence="1">
        <name>Mg(2+)</name>
        <dbReference type="ChEBI" id="CHEBI:18420"/>
    </cofactor>
</comment>
<dbReference type="InterPro" id="IPR027421">
    <property type="entry name" value="DNA_pol_lamdba_lyase_dom_sf"/>
</dbReference>
<dbReference type="InterPro" id="IPR022311">
    <property type="entry name" value="PolX-like"/>
</dbReference>
<feature type="domain" description="DNA-directed DNA polymerase X" evidence="24">
    <location>
        <begin position="1"/>
        <end position="339"/>
    </location>
</feature>
<evidence type="ECO:0000313" key="25">
    <source>
        <dbReference type="EMBL" id="TQQ82155.1"/>
    </source>
</evidence>
<dbReference type="Gene3D" id="3.30.460.10">
    <property type="entry name" value="Beta Polymerase, domain 2"/>
    <property type="match status" value="1"/>
</dbReference>
<evidence type="ECO:0000256" key="2">
    <source>
        <dbReference type="ARBA" id="ARBA00004496"/>
    </source>
</evidence>
<evidence type="ECO:0000256" key="20">
    <source>
        <dbReference type="ARBA" id="ARBA00045548"/>
    </source>
</evidence>
<dbReference type="GO" id="GO:0004527">
    <property type="term" value="F:exonuclease activity"/>
    <property type="evidence" value="ECO:0007669"/>
    <property type="project" value="UniProtKB-KW"/>
</dbReference>
<keyword evidence="25" id="KW-0540">Nuclease</keyword>
<comment type="catalytic activity">
    <reaction evidence="18">
        <text>2'-deoxyribonucleotide-(2'-deoxyribose 5'-phosphate)-2'-deoxyribonucleotide-DNA = a 3'-end 2'-deoxyribonucleotide-(2,3-dehydro-2,3-deoxyribose 5'-phosphate)-DNA + a 5'-end 5'-phospho-2'-deoxyribonucleoside-DNA + H(+)</text>
        <dbReference type="Rhea" id="RHEA:66592"/>
        <dbReference type="Rhea" id="RHEA-COMP:13180"/>
        <dbReference type="Rhea" id="RHEA-COMP:16897"/>
        <dbReference type="Rhea" id="RHEA-COMP:17067"/>
        <dbReference type="ChEBI" id="CHEBI:15378"/>
        <dbReference type="ChEBI" id="CHEBI:136412"/>
        <dbReference type="ChEBI" id="CHEBI:157695"/>
        <dbReference type="ChEBI" id="CHEBI:167181"/>
        <dbReference type="EC" id="4.2.99.18"/>
    </reaction>
</comment>
<dbReference type="GO" id="GO:0006281">
    <property type="term" value="P:DNA repair"/>
    <property type="evidence" value="ECO:0007669"/>
    <property type="project" value="UniProtKB-KW"/>
</dbReference>
<dbReference type="PANTHER" id="PTHR36928:SF1">
    <property type="entry name" value="PHOSPHATASE YCDX-RELATED"/>
    <property type="match status" value="1"/>
</dbReference>
<comment type="catalytic activity">
    <reaction evidence="21">
        <text>DNA(n) + a 2'-deoxyribonucleoside 5'-triphosphate = DNA(n+1) + diphosphate</text>
        <dbReference type="Rhea" id="RHEA:22508"/>
        <dbReference type="Rhea" id="RHEA-COMP:17339"/>
        <dbReference type="Rhea" id="RHEA-COMP:17340"/>
        <dbReference type="ChEBI" id="CHEBI:33019"/>
        <dbReference type="ChEBI" id="CHEBI:61560"/>
        <dbReference type="ChEBI" id="CHEBI:173112"/>
        <dbReference type="EC" id="2.7.7.7"/>
    </reaction>
</comment>
<comment type="subcellular location">
    <subcellularLocation>
        <location evidence="2">Cytoplasm</location>
    </subcellularLocation>
</comment>
<evidence type="ECO:0000256" key="14">
    <source>
        <dbReference type="ARBA" id="ARBA00023053"/>
    </source>
</evidence>
<dbReference type="InterPro" id="IPR047967">
    <property type="entry name" value="PolX_PHP"/>
</dbReference>
<dbReference type="SUPFAM" id="SSF47802">
    <property type="entry name" value="DNA polymerase beta, N-terminal domain-like"/>
    <property type="match status" value="1"/>
</dbReference>
<dbReference type="PRINTS" id="PR00870">
    <property type="entry name" value="DNAPOLXBETA"/>
</dbReference>
<keyword evidence="12" id="KW-0832">Ubl conjugation</keyword>
<evidence type="ECO:0000256" key="4">
    <source>
        <dbReference type="ARBA" id="ARBA00012720"/>
    </source>
</evidence>
<evidence type="ECO:0000259" key="22">
    <source>
        <dbReference type="SMART" id="SM00278"/>
    </source>
</evidence>
<dbReference type="EMBL" id="SESI01000001">
    <property type="protein sequence ID" value="TQQ82155.1"/>
    <property type="molecule type" value="Genomic_DNA"/>
</dbReference>
<evidence type="ECO:0000256" key="18">
    <source>
        <dbReference type="ARBA" id="ARBA00044632"/>
    </source>
</evidence>
<comment type="caution">
    <text evidence="25">The sequence shown here is derived from an EMBL/GenBank/DDBJ whole genome shotgun (WGS) entry which is preliminary data.</text>
</comment>
<evidence type="ECO:0000256" key="1">
    <source>
        <dbReference type="ARBA" id="ARBA00001946"/>
    </source>
</evidence>
<evidence type="ECO:0000256" key="9">
    <source>
        <dbReference type="ARBA" id="ARBA00022695"/>
    </source>
</evidence>
<dbReference type="GO" id="GO:0140078">
    <property type="term" value="F:class I DNA-(apurinic or apyrimidinic site) endonuclease activity"/>
    <property type="evidence" value="ECO:0007669"/>
    <property type="project" value="UniProtKB-EC"/>
</dbReference>
<evidence type="ECO:0000256" key="8">
    <source>
        <dbReference type="ARBA" id="ARBA00022679"/>
    </source>
</evidence>
<organism evidence="25 26">
    <name type="scientific">Halonotius roseus</name>
    <dbReference type="NCBI Taxonomy" id="2511997"/>
    <lineage>
        <taxon>Archaea</taxon>
        <taxon>Methanobacteriati</taxon>
        <taxon>Methanobacteriota</taxon>
        <taxon>Stenosarchaea group</taxon>
        <taxon>Halobacteria</taxon>
        <taxon>Halobacteriales</taxon>
        <taxon>Haloferacaceae</taxon>
        <taxon>Halonotius</taxon>
    </lineage>
</organism>